<dbReference type="OrthoDB" id="10253092at2759"/>
<dbReference type="AlphaFoldDB" id="A0A1Y1S5U1"/>
<reference evidence="2 3" key="1">
    <citation type="journal article" date="2017" name="Environ. Microbiol.">
        <title>Decay of the glycolytic pathway and adaptation to intranuclear parasitism within Enterocytozoonidae microsporidia.</title>
        <authorList>
            <person name="Wiredu Boakye D."/>
            <person name="Jaroenlak P."/>
            <person name="Prachumwat A."/>
            <person name="Williams T.A."/>
            <person name="Bateman K.S."/>
            <person name="Itsathitphaisarn O."/>
            <person name="Sritunyalucksana K."/>
            <person name="Paszkiewicz K.H."/>
            <person name="Moore K.A."/>
            <person name="Stentiford G.D."/>
            <person name="Williams B.A."/>
        </authorList>
    </citation>
    <scope>NUCLEOTIDE SEQUENCE [LARGE SCALE GENOMIC DNA]</scope>
    <source>
        <strain evidence="2 3">GB1</strain>
    </source>
</reference>
<gene>
    <name evidence="2" type="primary">SDO1</name>
    <name evidence="2" type="ORF">ECANGB1_1529</name>
</gene>
<evidence type="ECO:0000313" key="3">
    <source>
        <dbReference type="Proteomes" id="UP000192639"/>
    </source>
</evidence>
<protein>
    <submittedName>
        <fullName evidence="2">SDO1</fullName>
    </submittedName>
</protein>
<proteinExistence type="predicted"/>
<dbReference type="Gene3D" id="3.30.1250.10">
    <property type="entry name" value="Ribosome maturation protein SBDS, N-terminal domain"/>
    <property type="match status" value="1"/>
</dbReference>
<accession>A0A1Y1S5U1</accession>
<dbReference type="InterPro" id="IPR036786">
    <property type="entry name" value="Ribosome_mat_SBDS_N_sf"/>
</dbReference>
<sequence>MFLPETNFKFVNISIVTYKLKLNKTLTFEVACYPNKLYEYKQIKTLAFLRDNFQEILQSDVIYKNIAQGEASDGLTELDSKIQTEGYEFSNEDKNLIRIKFILDNGYERKDKETTKQENIKVENELVNLIQKKIKYKGEYMTQEALRVEIISMGIISKCSIQKGGIKKLVSDVMKKLDDKEGFSRVEFIIELWDKENDCRNLTEFKEYQIEENIYRMPSDIMHNFTAYLNENSIDYFIRQEDEESEDIC</sequence>
<dbReference type="InterPro" id="IPR019783">
    <property type="entry name" value="SDO1/SBDS_N"/>
</dbReference>
<comment type="caution">
    <text evidence="2">The sequence shown here is derived from an EMBL/GenBank/DDBJ whole genome shotgun (WGS) entry which is preliminary data.</text>
</comment>
<dbReference type="SUPFAM" id="SSF89895">
    <property type="entry name" value="FYSH domain"/>
    <property type="match status" value="1"/>
</dbReference>
<feature type="domain" description="Ribosome maturation protein SDO1/SBDS N-terminal" evidence="1">
    <location>
        <begin position="13"/>
        <end position="113"/>
    </location>
</feature>
<dbReference type="Proteomes" id="UP000192639">
    <property type="component" value="Unassembled WGS sequence"/>
</dbReference>
<dbReference type="EMBL" id="LWDP01000047">
    <property type="protein sequence ID" value="ORD93799.1"/>
    <property type="molecule type" value="Genomic_DNA"/>
</dbReference>
<dbReference type="VEuPathDB" id="MicrosporidiaDB:ECANGB1_1529"/>
<evidence type="ECO:0000259" key="1">
    <source>
        <dbReference type="Pfam" id="PF01172"/>
    </source>
</evidence>
<evidence type="ECO:0000313" key="2">
    <source>
        <dbReference type="EMBL" id="ORD93799.1"/>
    </source>
</evidence>
<keyword evidence="3" id="KW-1185">Reference proteome</keyword>
<organism evidence="2 3">
    <name type="scientific">Enterospora canceri</name>
    <dbReference type="NCBI Taxonomy" id="1081671"/>
    <lineage>
        <taxon>Eukaryota</taxon>
        <taxon>Fungi</taxon>
        <taxon>Fungi incertae sedis</taxon>
        <taxon>Microsporidia</taxon>
        <taxon>Enterocytozoonidae</taxon>
        <taxon>Enterospora</taxon>
    </lineage>
</organism>
<dbReference type="Pfam" id="PF01172">
    <property type="entry name" value="SBDS_N"/>
    <property type="match status" value="1"/>
</dbReference>
<name>A0A1Y1S5U1_9MICR</name>